<gene>
    <name evidence="1" type="ORF">DU473_05205</name>
</gene>
<evidence type="ECO:0000313" key="2">
    <source>
        <dbReference type="Proteomes" id="UP000292583"/>
    </source>
</evidence>
<keyword evidence="2" id="KW-1185">Reference proteome</keyword>
<dbReference type="PROSITE" id="PS51257">
    <property type="entry name" value="PROKAR_LIPOPROTEIN"/>
    <property type="match status" value="1"/>
</dbReference>
<dbReference type="InterPro" id="IPR036322">
    <property type="entry name" value="WD40_repeat_dom_sf"/>
</dbReference>
<dbReference type="Proteomes" id="UP000292583">
    <property type="component" value="Unassembled WGS sequence"/>
</dbReference>
<dbReference type="InterPro" id="IPR015943">
    <property type="entry name" value="WD40/YVTN_repeat-like_dom_sf"/>
</dbReference>
<sequence length="332" mass="38371">MKHLILIFLCIFLFSACSTKRQYFKPDHINKDLDKSESLNSTIIDWNIFAAKLKNNQAIFKNQGVIKNFKLEKNYMLLNMEDNEFFVADNDGNLKIYNLQNQEVYSYKFDASVVSIASNGDDMALVLANNTIVLLNRTLGIKFSQTLSPSIAQDNRIAAPIFLDNIIVYPTLDGRIIVISKNDYRILKDVVISAEDFFNNIIYLNVADDKLIAASAKKVIVVTQNQTFYLYADIKDIAVNHNNIFIFDKDGNIIKTDLNLKKITEKKLEFAIFTKANIYNDYLYIFEKTGYLIKSDLNLDKMEIYELNNAVDKMSFIDNRAFYYNDKILKFK</sequence>
<evidence type="ECO:0000313" key="1">
    <source>
        <dbReference type="EMBL" id="TBR80751.1"/>
    </source>
</evidence>
<dbReference type="Gene3D" id="2.130.10.10">
    <property type="entry name" value="YVTN repeat-like/Quinoprotein amine dehydrogenase"/>
    <property type="match status" value="1"/>
</dbReference>
<comment type="caution">
    <text evidence="1">The sequence shown here is derived from an EMBL/GenBank/DDBJ whole genome shotgun (WGS) entry which is preliminary data.</text>
</comment>
<organism evidence="1 2">
    <name type="scientific">Campylobacter novaezeelandiae</name>
    <dbReference type="NCBI Taxonomy" id="2267891"/>
    <lineage>
        <taxon>Bacteria</taxon>
        <taxon>Pseudomonadati</taxon>
        <taxon>Campylobacterota</taxon>
        <taxon>Epsilonproteobacteria</taxon>
        <taxon>Campylobacterales</taxon>
        <taxon>Campylobacteraceae</taxon>
        <taxon>Campylobacter</taxon>
    </lineage>
</organism>
<dbReference type="RefSeq" id="WP_131163747.1">
    <property type="nucleotide sequence ID" value="NZ_QPGQ01000015.1"/>
</dbReference>
<dbReference type="EMBL" id="QPGR01000008">
    <property type="protein sequence ID" value="TBR80751.1"/>
    <property type="molecule type" value="Genomic_DNA"/>
</dbReference>
<dbReference type="OrthoDB" id="5328932at2"/>
<evidence type="ECO:0008006" key="3">
    <source>
        <dbReference type="Google" id="ProtNLM"/>
    </source>
</evidence>
<proteinExistence type="predicted"/>
<protein>
    <recommendedName>
        <fullName evidence="3">Lipoprotein</fullName>
    </recommendedName>
</protein>
<dbReference type="SUPFAM" id="SSF50978">
    <property type="entry name" value="WD40 repeat-like"/>
    <property type="match status" value="1"/>
</dbReference>
<dbReference type="AlphaFoldDB" id="A0A4Q9JW07"/>
<name>A0A4Q9JW07_9BACT</name>
<reference evidence="1 2" key="1">
    <citation type="submission" date="2018-07" db="EMBL/GenBank/DDBJ databases">
        <title>Campylobacter zealandensis sp. nov., isolated from birds and water in New Zealand.</title>
        <authorList>
            <person name="Wilkinson D.A."/>
            <person name="Biggs P.J."/>
            <person name="French N.P."/>
            <person name="Midwinter A.C."/>
        </authorList>
    </citation>
    <scope>NUCLEOTIDE SEQUENCE [LARGE SCALE GENOMIC DNA]</scope>
    <source>
        <strain evidence="1 2">B423b</strain>
    </source>
</reference>
<accession>A0A4Q9JW07</accession>